<feature type="binding site" evidence="4">
    <location>
        <begin position="198"/>
        <end position="200"/>
    </location>
    <ligand>
        <name>substrate</name>
    </ligand>
</feature>
<evidence type="ECO:0000313" key="6">
    <source>
        <dbReference type="EMBL" id="CCO17075.1"/>
    </source>
</evidence>
<dbReference type="STRING" id="41875.K8EX82"/>
<dbReference type="RefSeq" id="XP_007512475.1">
    <property type="nucleotide sequence ID" value="XM_007512413.1"/>
</dbReference>
<evidence type="ECO:0000256" key="4">
    <source>
        <dbReference type="HAMAP-Rule" id="MF_03052"/>
    </source>
</evidence>
<dbReference type="GO" id="GO:0006777">
    <property type="term" value="P:Mo-molybdopterin cofactor biosynthetic process"/>
    <property type="evidence" value="ECO:0007669"/>
    <property type="project" value="UniProtKB-UniRule"/>
</dbReference>
<dbReference type="GeneID" id="19014989"/>
<keyword evidence="7" id="KW-1185">Reference proteome</keyword>
<evidence type="ECO:0000313" key="7">
    <source>
        <dbReference type="Proteomes" id="UP000198341"/>
    </source>
</evidence>
<dbReference type="InterPro" id="IPR036563">
    <property type="entry name" value="MoaE_sf"/>
</dbReference>
<dbReference type="GO" id="GO:0030366">
    <property type="term" value="F:molybdopterin synthase activity"/>
    <property type="evidence" value="ECO:0007669"/>
    <property type="project" value="UniProtKB-UniRule"/>
</dbReference>
<dbReference type="InterPro" id="IPR003448">
    <property type="entry name" value="Mopterin_biosynth_MoaE"/>
</dbReference>
<dbReference type="UniPathway" id="UPA00344"/>
<comment type="subunit">
    <text evidence="4">Heterotetramer; composed of 2 small (MOCS2A) and 2 large (MOCS2B) subunits.</text>
</comment>
<dbReference type="KEGG" id="bpg:Bathy06g00080"/>
<dbReference type="SUPFAM" id="SSF54690">
    <property type="entry name" value="Molybdopterin synthase subunit MoaE"/>
    <property type="match status" value="2"/>
</dbReference>
<dbReference type="GO" id="GO:1990140">
    <property type="term" value="C:molybdopterin synthase complex"/>
    <property type="evidence" value="ECO:0007669"/>
    <property type="project" value="UniProtKB-UniRule"/>
</dbReference>
<keyword evidence="3 4" id="KW-0501">Molybdenum cofactor biosynthesis</keyword>
<gene>
    <name evidence="6" type="ORF">Bathy06g00080</name>
</gene>
<reference evidence="6 7" key="1">
    <citation type="submission" date="2011-10" db="EMBL/GenBank/DDBJ databases">
        <authorList>
            <person name="Genoscope - CEA"/>
        </authorList>
    </citation>
    <scope>NUCLEOTIDE SEQUENCE [LARGE SCALE GENOMIC DNA]</scope>
    <source>
        <strain evidence="6 7">RCC 1105</strain>
    </source>
</reference>
<evidence type="ECO:0000256" key="3">
    <source>
        <dbReference type="ARBA" id="ARBA00023150"/>
    </source>
</evidence>
<feature type="region of interest" description="Disordered" evidence="5">
    <location>
        <begin position="121"/>
        <end position="142"/>
    </location>
</feature>
<feature type="binding site" evidence="4">
    <location>
        <position position="191"/>
    </location>
    <ligand>
        <name>substrate</name>
    </ligand>
</feature>
<dbReference type="eggNOG" id="KOG3307">
    <property type="taxonomic scope" value="Eukaryota"/>
</dbReference>
<dbReference type="OrthoDB" id="5531344at2759"/>
<comment type="similarity">
    <text evidence="4">Belongs to the MoaE family. MOCS2B subfamily.</text>
</comment>
<organism evidence="6 7">
    <name type="scientific">Bathycoccus prasinos</name>
    <dbReference type="NCBI Taxonomy" id="41875"/>
    <lineage>
        <taxon>Eukaryota</taxon>
        <taxon>Viridiplantae</taxon>
        <taxon>Chlorophyta</taxon>
        <taxon>Mamiellophyceae</taxon>
        <taxon>Mamiellales</taxon>
        <taxon>Bathycoccaceae</taxon>
        <taxon>Bathycoccus</taxon>
    </lineage>
</organism>
<dbReference type="PANTHER" id="PTHR23404">
    <property type="entry name" value="MOLYBDOPTERIN SYNTHASE RELATED"/>
    <property type="match status" value="1"/>
</dbReference>
<dbReference type="Gene3D" id="3.90.1170.40">
    <property type="entry name" value="Molybdopterin biosynthesis MoaE subunit"/>
    <property type="match status" value="1"/>
</dbReference>
<keyword evidence="2 4" id="KW-0808">Transferase</keyword>
<proteinExistence type="inferred from homology"/>
<dbReference type="AlphaFoldDB" id="K8EX82"/>
<dbReference type="Pfam" id="PF02391">
    <property type="entry name" value="MoaE"/>
    <property type="match status" value="2"/>
</dbReference>
<dbReference type="EC" id="2.8.1.12" evidence="4"/>
<protein>
    <recommendedName>
        <fullName evidence="4">Molybdopterin synthase catalytic subunit</fullName>
        <ecNumber evidence="4">2.8.1.12</ecNumber>
    </recommendedName>
    <alternativeName>
        <fullName evidence="4">Molybdenum cofactor synthesis protein 2 large subunit</fullName>
    </alternativeName>
    <alternativeName>
        <fullName evidence="4">Molybdenum cofactor synthesis protein 2B</fullName>
        <shortName evidence="4">MOCS2B</shortName>
    </alternativeName>
</protein>
<dbReference type="HAMAP" id="MF_03052">
    <property type="entry name" value="MOC2B"/>
    <property type="match status" value="1"/>
</dbReference>
<evidence type="ECO:0000256" key="2">
    <source>
        <dbReference type="ARBA" id="ARBA00022679"/>
    </source>
</evidence>
<comment type="catalytic activity">
    <reaction evidence="4">
        <text>2 [molybdopterin-synthase sulfur-carrier protein]-C-terminal-Gly-aminoethanethioate + cyclic pyranopterin phosphate + H2O = molybdopterin + 2 [molybdopterin-synthase sulfur-carrier protein]-C-terminal Gly-Gly + 2 H(+)</text>
        <dbReference type="Rhea" id="RHEA:26333"/>
        <dbReference type="Rhea" id="RHEA-COMP:12202"/>
        <dbReference type="Rhea" id="RHEA-COMP:19907"/>
        <dbReference type="ChEBI" id="CHEBI:15377"/>
        <dbReference type="ChEBI" id="CHEBI:15378"/>
        <dbReference type="ChEBI" id="CHEBI:58698"/>
        <dbReference type="ChEBI" id="CHEBI:59648"/>
        <dbReference type="ChEBI" id="CHEBI:90778"/>
        <dbReference type="ChEBI" id="CHEBI:232372"/>
        <dbReference type="EC" id="2.8.1.12"/>
    </reaction>
</comment>
<feature type="binding site" evidence="4">
    <location>
        <begin position="175"/>
        <end position="176"/>
    </location>
    <ligand>
        <name>substrate</name>
    </ligand>
</feature>
<comment type="pathway">
    <text evidence="4">Cofactor biosynthesis; molybdopterin biosynthesis.</text>
</comment>
<comment type="subcellular location">
    <subcellularLocation>
        <location evidence="4">Cytoplasm</location>
    </subcellularLocation>
</comment>
<dbReference type="InterPro" id="IPR028888">
    <property type="entry name" value="MOCS2B_euk"/>
</dbReference>
<sequence>MREEEGEGEGEGGNWEVEIVGTPLDLNECVQIVSDDRAGAISSFVGVTRNTFDGKSVSKLEYECYTPMALKKLNELCAMAFRKWNGDDRCDKSNTRDSHDSENVKIVRRASSCEVEDKNETVRGMGGVGEKNNDKTSTSSKKQTDEGLLKIVIKHRTGTVLVGEPSVIIAVSSAHREASLDAVKWLIDELKATVPIWKKEFFEDGEVWKENSEQRLKPSKNRGYAKAYTN</sequence>
<comment type="function">
    <text evidence="4">Catalytic subunit of the molybdopterin synthase complex, a complex that catalyzes the conversion of precursor Z into molybdopterin. Acts by mediating the incorporation of 2 sulfur atoms from thiocarboxylated MOCS2A into precursor Z to generate a dithiolene group.</text>
</comment>
<dbReference type="Proteomes" id="UP000198341">
    <property type="component" value="Chromosome 6"/>
</dbReference>
<dbReference type="EMBL" id="FO082273">
    <property type="protein sequence ID" value="CCO17075.1"/>
    <property type="molecule type" value="Genomic_DNA"/>
</dbReference>
<name>K8EX82_9CHLO</name>
<dbReference type="CDD" id="cd00756">
    <property type="entry name" value="MoaE"/>
    <property type="match status" value="1"/>
</dbReference>
<accession>K8EX82</accession>
<evidence type="ECO:0000256" key="5">
    <source>
        <dbReference type="SAM" id="MobiDB-lite"/>
    </source>
</evidence>
<keyword evidence="1 4" id="KW-0963">Cytoplasm</keyword>
<evidence type="ECO:0000256" key="1">
    <source>
        <dbReference type="ARBA" id="ARBA00022490"/>
    </source>
</evidence>